<evidence type="ECO:0000313" key="9">
    <source>
        <dbReference type="EMBL" id="CAH0722435.1"/>
    </source>
</evidence>
<dbReference type="GO" id="GO:0005634">
    <property type="term" value="C:nucleus"/>
    <property type="evidence" value="ECO:0007669"/>
    <property type="project" value="UniProtKB-SubCell"/>
</dbReference>
<dbReference type="PROSITE" id="PS00028">
    <property type="entry name" value="ZINC_FINGER_C2H2_1"/>
    <property type="match status" value="1"/>
</dbReference>
<feature type="non-terminal residue" evidence="9">
    <location>
        <position position="195"/>
    </location>
</feature>
<keyword evidence="3" id="KW-0677">Repeat</keyword>
<evidence type="ECO:0000256" key="2">
    <source>
        <dbReference type="ARBA" id="ARBA00022723"/>
    </source>
</evidence>
<dbReference type="Gene3D" id="3.30.160.60">
    <property type="entry name" value="Classic Zinc Finger"/>
    <property type="match status" value="2"/>
</dbReference>
<keyword evidence="5" id="KW-0862">Zinc</keyword>
<comment type="subcellular location">
    <subcellularLocation>
        <location evidence="1">Nucleus</location>
    </subcellularLocation>
</comment>
<organism evidence="9 10">
    <name type="scientific">Brenthis ino</name>
    <name type="common">lesser marbled fritillary</name>
    <dbReference type="NCBI Taxonomy" id="405034"/>
    <lineage>
        <taxon>Eukaryota</taxon>
        <taxon>Metazoa</taxon>
        <taxon>Ecdysozoa</taxon>
        <taxon>Arthropoda</taxon>
        <taxon>Hexapoda</taxon>
        <taxon>Insecta</taxon>
        <taxon>Pterygota</taxon>
        <taxon>Neoptera</taxon>
        <taxon>Endopterygota</taxon>
        <taxon>Lepidoptera</taxon>
        <taxon>Glossata</taxon>
        <taxon>Ditrysia</taxon>
        <taxon>Papilionoidea</taxon>
        <taxon>Nymphalidae</taxon>
        <taxon>Heliconiinae</taxon>
        <taxon>Argynnini</taxon>
        <taxon>Brenthis</taxon>
    </lineage>
</organism>
<keyword evidence="2" id="KW-0479">Metal-binding</keyword>
<keyword evidence="4 7" id="KW-0863">Zinc-finger</keyword>
<gene>
    <name evidence="9" type="ORF">BINO364_LOCUS8393</name>
</gene>
<keyword evidence="6" id="KW-0539">Nucleus</keyword>
<proteinExistence type="predicted"/>
<dbReference type="InterPro" id="IPR050888">
    <property type="entry name" value="ZnF_C2H2-type_TF"/>
</dbReference>
<evidence type="ECO:0000256" key="1">
    <source>
        <dbReference type="ARBA" id="ARBA00004123"/>
    </source>
</evidence>
<evidence type="ECO:0000256" key="3">
    <source>
        <dbReference type="ARBA" id="ARBA00022737"/>
    </source>
</evidence>
<protein>
    <recommendedName>
        <fullName evidence="8">C2H2-type domain-containing protein</fullName>
    </recommendedName>
</protein>
<accession>A0A8J9V9I8</accession>
<keyword evidence="10" id="KW-1185">Reference proteome</keyword>
<evidence type="ECO:0000259" key="8">
    <source>
        <dbReference type="PROSITE" id="PS50157"/>
    </source>
</evidence>
<dbReference type="GO" id="GO:0008270">
    <property type="term" value="F:zinc ion binding"/>
    <property type="evidence" value="ECO:0007669"/>
    <property type="project" value="UniProtKB-KW"/>
</dbReference>
<feature type="domain" description="C2H2-type" evidence="8">
    <location>
        <begin position="107"/>
        <end position="136"/>
    </location>
</feature>
<reference evidence="9" key="1">
    <citation type="submission" date="2021-12" db="EMBL/GenBank/DDBJ databases">
        <authorList>
            <person name="Martin H S."/>
        </authorList>
    </citation>
    <scope>NUCLEOTIDE SEQUENCE</scope>
</reference>
<dbReference type="EMBL" id="OV170223">
    <property type="protein sequence ID" value="CAH0722435.1"/>
    <property type="molecule type" value="Genomic_DNA"/>
</dbReference>
<evidence type="ECO:0000256" key="5">
    <source>
        <dbReference type="ARBA" id="ARBA00022833"/>
    </source>
</evidence>
<dbReference type="OrthoDB" id="9411774at2759"/>
<dbReference type="AlphaFoldDB" id="A0A8J9V9I8"/>
<evidence type="ECO:0000256" key="7">
    <source>
        <dbReference type="PROSITE-ProRule" id="PRU00042"/>
    </source>
</evidence>
<feature type="domain" description="C2H2-type" evidence="8">
    <location>
        <begin position="137"/>
        <end position="164"/>
    </location>
</feature>
<dbReference type="Proteomes" id="UP000838878">
    <property type="component" value="Chromosome 3"/>
</dbReference>
<name>A0A8J9V9I8_9NEOP</name>
<dbReference type="InterPro" id="IPR013087">
    <property type="entry name" value="Znf_C2H2_type"/>
</dbReference>
<dbReference type="PROSITE" id="PS50157">
    <property type="entry name" value="ZINC_FINGER_C2H2_2"/>
    <property type="match status" value="2"/>
</dbReference>
<dbReference type="PANTHER" id="PTHR24406">
    <property type="entry name" value="TRANSCRIPTIONAL REPRESSOR CTCFL-RELATED"/>
    <property type="match status" value="1"/>
</dbReference>
<dbReference type="SUPFAM" id="SSF57667">
    <property type="entry name" value="beta-beta-alpha zinc fingers"/>
    <property type="match status" value="2"/>
</dbReference>
<dbReference type="SMART" id="SM00355">
    <property type="entry name" value="ZnF_C2H2"/>
    <property type="match status" value="4"/>
</dbReference>
<sequence>MDNLQEDNPLQTQSEIIATRVAIKLKNNVGRPKKKTEIKFSPQPKSIISEFLCNERKNLLENPSYDISSKTSLEQKTKRTCEDCSDGNFYSTSDYNEHILMHTNKVYKCDYENCTYVTKFSSNLTTHKRIHTSERPYACDECTFRTNFINSLKSHKRLHRAELPFACKYCKYKCNSGSNLKKHCTRKHSNILKNK</sequence>
<dbReference type="InterPro" id="IPR036236">
    <property type="entry name" value="Znf_C2H2_sf"/>
</dbReference>
<evidence type="ECO:0000256" key="6">
    <source>
        <dbReference type="ARBA" id="ARBA00023242"/>
    </source>
</evidence>
<evidence type="ECO:0000256" key="4">
    <source>
        <dbReference type="ARBA" id="ARBA00022771"/>
    </source>
</evidence>
<evidence type="ECO:0000313" key="10">
    <source>
        <dbReference type="Proteomes" id="UP000838878"/>
    </source>
</evidence>